<dbReference type="SMART" id="SM00563">
    <property type="entry name" value="PlsC"/>
    <property type="match status" value="1"/>
</dbReference>
<dbReference type="InterPro" id="IPR036020">
    <property type="entry name" value="WW_dom_sf"/>
</dbReference>
<sequence>MSSSVTTKKAQSVSTPTTASNAASHGSVNPTGSTKDSKIPSDRPATVATAEGSEEEQPWHVDWSRVFDIYNIMRFLIKNFIIKVFYSRISYVGRHHIPPKGEAVIFVSNHPNQFVDGGNIIAAVHSRKIRFITAAKSMRRPVIGPLAKSFGAVPVERSQDLAYEGNGTITTSADSDGKTVVKVAGGSFDGLAKGTKLKTKNHLLPIVRVIDDTTAEIREPVEIKDPTTYKIWPKLDQHLMYANVYKNLAEGKAIGIFPEGGSHDNVGRLLELKPGVAIMTLGALASPKYNIKRITIVPIGLNYFEPYRFRSSLICEFGRPVVVEKDSDLFREYVNPDTKRQAVSSLMHDIETAMLGCIIPADSYDTLQAIQTATKLYMGPMSAKITTGEKMEISKRMSRIMNSTYMEEDEKLRLLKDQIEDYNQELRTNHIRDRDVQNIQPQSIGLFQEAMWYIKHVAIVLLSMFIAVPSLMLFAPVAMICQNLSLKEKSRALAASSVKYKAFDVVASYKIMVAIVIVPIYNLLLSIILVKMVPFFSFISLPFVYFVFTPIVQYLAVIASDAFVGNIKRIARRVRIYKKGRRTLREQRNRLVRKLRIAVNEYGPKVLGPDFEVKRILKNDDVENIDATQVSSLASTARSYLGSVKQDLHDFDVDVIPEDLVEIISSVFSTAGHAVRREVSMDSGIPMKLLLLRCLFAMWAVSVVTASEPGNCSIAAARYGLTDFPEFSVDRSQSSEPLSFCEDYNANTCCGLRDDIRIRSRFVSLVAKAVGTDEGVSVKCADMLRKVACLPCDGHLATQSKLPSICRSFCDSWFDSCRGDFFTVVSSGNRLDLCDPKSSLICSRLDEIVSVSTELCERSGVGQVLEIDGDEEDEEADGDLECFDAQPSPERASSIAWQPAAPGGYDEVYRWLRGNSKVFVLAAFGLLLVVAKMNVRLFDNRMTTLSSAAYRVGGEQGSESMPTAAAAAHRTIPPPYMMRHRLPPGWDIRESTSRPGKFYYFNVHTQQGQWEFPSVEMLPPTRRKNSFGYRPHDQETAHVLHILKKHRGSRKPRSWRIDGEITTPVEEAVKELALIREEVMRQEPRGLAAMTKCFKDNARIESDCGTAKRGGDLGEIARGRMQPSFEKVAFALSPGTLSPIIHTESGVHLILRLK</sequence>
<dbReference type="Pfam" id="PF00639">
    <property type="entry name" value="Rotamase"/>
    <property type="match status" value="1"/>
</dbReference>
<dbReference type="InterPro" id="IPR002123">
    <property type="entry name" value="Plipid/glycerol_acylTrfase"/>
</dbReference>
<dbReference type="Gene3D" id="2.20.70.10">
    <property type="match status" value="1"/>
</dbReference>
<comment type="caution">
    <text evidence="8">The sequence shown here is derived from an EMBL/GenBank/DDBJ whole genome shotgun (WGS) entry which is preliminary data.</text>
</comment>
<dbReference type="InterPro" id="IPR000297">
    <property type="entry name" value="PPIase_PpiC"/>
</dbReference>
<name>A0A7J6M9W6_PEROL</name>
<dbReference type="Gene3D" id="3.10.50.40">
    <property type="match status" value="1"/>
</dbReference>
<dbReference type="SMART" id="SM00456">
    <property type="entry name" value="WW"/>
    <property type="match status" value="1"/>
</dbReference>
<dbReference type="GO" id="GO:0004366">
    <property type="term" value="F:glycerol-3-phosphate O-acyltransferase activity"/>
    <property type="evidence" value="ECO:0007669"/>
    <property type="project" value="TreeGrafter"/>
</dbReference>
<evidence type="ECO:0000256" key="1">
    <source>
        <dbReference type="ARBA" id="ARBA00022729"/>
    </source>
</evidence>
<evidence type="ECO:0000313" key="8">
    <source>
        <dbReference type="EMBL" id="KAF4668177.1"/>
    </source>
</evidence>
<evidence type="ECO:0000256" key="5">
    <source>
        <dbReference type="SAM" id="Phobius"/>
    </source>
</evidence>
<keyword evidence="3" id="KW-0413">Isomerase</keyword>
<dbReference type="CDD" id="cd07992">
    <property type="entry name" value="LPLAT_AAK14816-like"/>
    <property type="match status" value="1"/>
</dbReference>
<keyword evidence="2" id="KW-1015">Disulfide bond</keyword>
<proteinExistence type="predicted"/>
<dbReference type="GO" id="GO:0016287">
    <property type="term" value="F:glycerone-phosphate O-acyltransferase activity"/>
    <property type="evidence" value="ECO:0007669"/>
    <property type="project" value="TreeGrafter"/>
</dbReference>
<dbReference type="GO" id="GO:0060255">
    <property type="term" value="P:regulation of macromolecule metabolic process"/>
    <property type="evidence" value="ECO:0007669"/>
    <property type="project" value="UniProtKB-ARBA"/>
</dbReference>
<evidence type="ECO:0000313" key="9">
    <source>
        <dbReference type="Proteomes" id="UP000570595"/>
    </source>
</evidence>
<dbReference type="GO" id="GO:0080090">
    <property type="term" value="P:regulation of primary metabolic process"/>
    <property type="evidence" value="ECO:0007669"/>
    <property type="project" value="UniProtKB-ARBA"/>
</dbReference>
<dbReference type="GO" id="GO:0008654">
    <property type="term" value="P:phospholipid biosynthetic process"/>
    <property type="evidence" value="ECO:0007669"/>
    <property type="project" value="TreeGrafter"/>
</dbReference>
<dbReference type="PROSITE" id="PS50198">
    <property type="entry name" value="PPIC_PPIASE_2"/>
    <property type="match status" value="1"/>
</dbReference>
<dbReference type="OrthoDB" id="2427554at2759"/>
<keyword evidence="3" id="KW-0697">Rotamase</keyword>
<evidence type="ECO:0008006" key="10">
    <source>
        <dbReference type="Google" id="ProtNLM"/>
    </source>
</evidence>
<feature type="domain" description="PpiC" evidence="7">
    <location>
        <begin position="1034"/>
        <end position="1154"/>
    </location>
</feature>
<dbReference type="AlphaFoldDB" id="A0A7J6M9W6"/>
<dbReference type="CDD" id="cd00201">
    <property type="entry name" value="WW"/>
    <property type="match status" value="1"/>
</dbReference>
<feature type="region of interest" description="Disordered" evidence="4">
    <location>
        <begin position="1"/>
        <end position="54"/>
    </location>
</feature>
<dbReference type="PANTHER" id="PTHR31605">
    <property type="entry name" value="GLYCEROL-3-PHOSPHATE O-ACYLTRANSFERASE 1"/>
    <property type="match status" value="1"/>
</dbReference>
<feature type="compositionally biased region" description="Polar residues" evidence="4">
    <location>
        <begin position="1"/>
        <end position="34"/>
    </location>
</feature>
<protein>
    <recommendedName>
        <fullName evidence="10">Peptidylprolyl isomerase</fullName>
    </recommendedName>
</protein>
<evidence type="ECO:0000256" key="4">
    <source>
        <dbReference type="SAM" id="MobiDB-lite"/>
    </source>
</evidence>
<dbReference type="GO" id="GO:0003755">
    <property type="term" value="F:peptidyl-prolyl cis-trans isomerase activity"/>
    <property type="evidence" value="ECO:0007669"/>
    <property type="project" value="UniProtKB-KW"/>
</dbReference>
<keyword evidence="5" id="KW-0472">Membrane</keyword>
<keyword evidence="1" id="KW-0732">Signal</keyword>
<dbReference type="Pfam" id="PF03024">
    <property type="entry name" value="Folate_rec"/>
    <property type="match status" value="1"/>
</dbReference>
<evidence type="ECO:0000259" key="7">
    <source>
        <dbReference type="PROSITE" id="PS50198"/>
    </source>
</evidence>
<organism evidence="8 9">
    <name type="scientific">Perkinsus olseni</name>
    <name type="common">Perkinsus atlanticus</name>
    <dbReference type="NCBI Taxonomy" id="32597"/>
    <lineage>
        <taxon>Eukaryota</taxon>
        <taxon>Sar</taxon>
        <taxon>Alveolata</taxon>
        <taxon>Perkinsozoa</taxon>
        <taxon>Perkinsea</taxon>
        <taxon>Perkinsida</taxon>
        <taxon>Perkinsidae</taxon>
        <taxon>Perkinsus</taxon>
    </lineage>
</organism>
<dbReference type="InterPro" id="IPR001202">
    <property type="entry name" value="WW_dom"/>
</dbReference>
<dbReference type="InterPro" id="IPR046357">
    <property type="entry name" value="PPIase_dom_sf"/>
</dbReference>
<dbReference type="SUPFAM" id="SSF51045">
    <property type="entry name" value="WW domain"/>
    <property type="match status" value="1"/>
</dbReference>
<gene>
    <name evidence="8" type="ORF">FOZ61_006979</name>
</gene>
<evidence type="ECO:0000256" key="3">
    <source>
        <dbReference type="PROSITE-ProRule" id="PRU00278"/>
    </source>
</evidence>
<dbReference type="PANTHER" id="PTHR31605:SF0">
    <property type="entry name" value="GLYCEROL-3-PHOSPHATE O-ACYLTRANSFERASE 1"/>
    <property type="match status" value="1"/>
</dbReference>
<evidence type="ECO:0000259" key="6">
    <source>
        <dbReference type="PROSITE" id="PS50020"/>
    </source>
</evidence>
<feature type="transmembrane region" description="Helical" evidence="5">
    <location>
        <begin position="509"/>
        <end position="530"/>
    </location>
</feature>
<feature type="domain" description="WW" evidence="6">
    <location>
        <begin position="980"/>
        <end position="1015"/>
    </location>
</feature>
<keyword evidence="5" id="KW-1133">Transmembrane helix</keyword>
<accession>A0A7J6M9W6</accession>
<feature type="transmembrane region" description="Helical" evidence="5">
    <location>
        <begin position="542"/>
        <end position="564"/>
    </location>
</feature>
<dbReference type="InterPro" id="IPR018143">
    <property type="entry name" value="Folate_rcpt-like"/>
</dbReference>
<dbReference type="SUPFAM" id="SSF69593">
    <property type="entry name" value="Glycerol-3-phosphate (1)-acyltransferase"/>
    <property type="match status" value="2"/>
</dbReference>
<keyword evidence="5" id="KW-0812">Transmembrane</keyword>
<dbReference type="SUPFAM" id="SSF54534">
    <property type="entry name" value="FKBP-like"/>
    <property type="match status" value="1"/>
</dbReference>
<dbReference type="InterPro" id="IPR052744">
    <property type="entry name" value="GPAT/DAPAT"/>
</dbReference>
<dbReference type="Pfam" id="PF01553">
    <property type="entry name" value="Acyltransferase"/>
    <property type="match status" value="1"/>
</dbReference>
<reference evidence="8 9" key="1">
    <citation type="submission" date="2020-04" db="EMBL/GenBank/DDBJ databases">
        <title>Perkinsus olseni comparative genomics.</title>
        <authorList>
            <person name="Bogema D.R."/>
        </authorList>
    </citation>
    <scope>NUCLEOTIDE SEQUENCE [LARGE SCALE GENOMIC DNA]</scope>
    <source>
        <strain evidence="8">ATCC PRA-179</strain>
    </source>
</reference>
<feature type="transmembrane region" description="Helical" evidence="5">
    <location>
        <begin position="457"/>
        <end position="481"/>
    </location>
</feature>
<evidence type="ECO:0000256" key="2">
    <source>
        <dbReference type="ARBA" id="ARBA00023157"/>
    </source>
</evidence>
<dbReference type="PROSITE" id="PS50020">
    <property type="entry name" value="WW_DOMAIN_2"/>
    <property type="match status" value="1"/>
</dbReference>
<dbReference type="Proteomes" id="UP000570595">
    <property type="component" value="Unassembled WGS sequence"/>
</dbReference>
<dbReference type="EMBL" id="JABAHT010000041">
    <property type="protein sequence ID" value="KAF4668177.1"/>
    <property type="molecule type" value="Genomic_DNA"/>
</dbReference>